<dbReference type="InterPro" id="IPR014721">
    <property type="entry name" value="Ribsml_uS5_D2-typ_fold_subgr"/>
</dbReference>
<dbReference type="Proteomes" id="UP000193200">
    <property type="component" value="Unassembled WGS sequence"/>
</dbReference>
<protein>
    <submittedName>
        <fullName evidence="3">Competence protein ComM</fullName>
    </submittedName>
</protein>
<dbReference type="InterPro" id="IPR020568">
    <property type="entry name" value="Ribosomal_Su5_D2-typ_SF"/>
</dbReference>
<accession>A0A1Y5RHY6</accession>
<dbReference type="OrthoDB" id="9813147at2"/>
<evidence type="ECO:0000259" key="2">
    <source>
        <dbReference type="SMART" id="SM00382"/>
    </source>
</evidence>
<dbReference type="FunCoup" id="A0A1Y5RHY6">
    <property type="interactions" value="320"/>
</dbReference>
<dbReference type="InParanoid" id="A0A1Y5RHY6"/>
<comment type="similarity">
    <text evidence="1">Belongs to the Mg-chelatase subunits D/I family. ComM subfamily.</text>
</comment>
<evidence type="ECO:0000256" key="1">
    <source>
        <dbReference type="ARBA" id="ARBA00006354"/>
    </source>
</evidence>
<dbReference type="InterPro" id="IPR003593">
    <property type="entry name" value="AAA+_ATPase"/>
</dbReference>
<dbReference type="GO" id="GO:0005524">
    <property type="term" value="F:ATP binding"/>
    <property type="evidence" value="ECO:0007669"/>
    <property type="project" value="InterPro"/>
</dbReference>
<name>A0A1Y5RHY6_9PROT</name>
<dbReference type="InterPro" id="IPR025158">
    <property type="entry name" value="Mg_chelat-rel_C"/>
</dbReference>
<proteinExistence type="inferred from homology"/>
<dbReference type="Pfam" id="PF13335">
    <property type="entry name" value="Mg_chelatase_C"/>
    <property type="match status" value="1"/>
</dbReference>
<dbReference type="PANTHER" id="PTHR32039:SF7">
    <property type="entry name" value="COMPETENCE PROTEIN COMM"/>
    <property type="match status" value="1"/>
</dbReference>
<sequence length="507" mass="53076">MVARVNTVAFQGIQVMPVDVQVQIAAGLPAFTIVGLPDKAVGESRERVRAALSAIGLALPPKRITVNLAPADLPKEGSHYDLPIAAGLLAVMGVLPADELEAFTILGELALDGAVSAVSGVLPAAIDAVARGLGMICPRACGGEAAWAGELEILAPASILQLVNHFKGSQVMGPPEPKLADDDGVGRLLDLKDIKGQETAKRALEVAAAGGHNMLMIGPPGSGKSMLAARLPGLLPDLTPEEALSVSMIHSLAGELKDGRISRRRPFRGPHHSISVAAMVGGGSRVRPGEMSLSHMGVLFLDELPEFARPVLEALRQPMESGEVLIARANAHVAYPARVQLVAAMNPCRCGHLDDPALACARAPRCALDYQSRISGPVFDRIDLHIEVPALSAADLTLPPPAEGTAEVAARVAAARARQHARFAAAGIVGCRSNAELDGEALERLVAPDEAGRALLTQAVGHMRLSARGYHRVLRVARTLADLEGAEDVSRIHIAEALSYRRIAAGR</sequence>
<gene>
    <name evidence="3" type="primary">comM</name>
    <name evidence="3" type="ORF">OCH7691_00360</name>
</gene>
<keyword evidence="4" id="KW-1185">Reference proteome</keyword>
<dbReference type="SMART" id="SM00382">
    <property type="entry name" value="AAA"/>
    <property type="match status" value="1"/>
</dbReference>
<dbReference type="NCBIfam" id="TIGR00368">
    <property type="entry name" value="YifB family Mg chelatase-like AAA ATPase"/>
    <property type="match status" value="1"/>
</dbReference>
<dbReference type="Gene3D" id="3.40.50.300">
    <property type="entry name" value="P-loop containing nucleotide triphosphate hydrolases"/>
    <property type="match status" value="1"/>
</dbReference>
<dbReference type="InterPro" id="IPR004482">
    <property type="entry name" value="Mg_chelat-rel"/>
</dbReference>
<dbReference type="EMBL" id="FWFR01000001">
    <property type="protein sequence ID" value="SLN17884.1"/>
    <property type="molecule type" value="Genomic_DNA"/>
</dbReference>
<dbReference type="SUPFAM" id="SSF54211">
    <property type="entry name" value="Ribosomal protein S5 domain 2-like"/>
    <property type="match status" value="1"/>
</dbReference>
<dbReference type="InterPro" id="IPR027417">
    <property type="entry name" value="P-loop_NTPase"/>
</dbReference>
<dbReference type="AlphaFoldDB" id="A0A1Y5RHY6"/>
<feature type="domain" description="AAA+ ATPase" evidence="2">
    <location>
        <begin position="210"/>
        <end position="392"/>
    </location>
</feature>
<dbReference type="Pfam" id="PF01078">
    <property type="entry name" value="Mg_chelatase"/>
    <property type="match status" value="1"/>
</dbReference>
<dbReference type="PANTHER" id="PTHR32039">
    <property type="entry name" value="MAGNESIUM-CHELATASE SUBUNIT CHLI"/>
    <property type="match status" value="1"/>
</dbReference>
<organism evidence="3 4">
    <name type="scientific">Oceanibacterium hippocampi</name>
    <dbReference type="NCBI Taxonomy" id="745714"/>
    <lineage>
        <taxon>Bacteria</taxon>
        <taxon>Pseudomonadati</taxon>
        <taxon>Pseudomonadota</taxon>
        <taxon>Alphaproteobacteria</taxon>
        <taxon>Sneathiellales</taxon>
        <taxon>Sneathiellaceae</taxon>
        <taxon>Oceanibacterium</taxon>
    </lineage>
</organism>
<dbReference type="Pfam" id="PF13541">
    <property type="entry name" value="ChlI"/>
    <property type="match status" value="1"/>
</dbReference>
<evidence type="ECO:0000313" key="4">
    <source>
        <dbReference type="Proteomes" id="UP000193200"/>
    </source>
</evidence>
<dbReference type="InterPro" id="IPR000523">
    <property type="entry name" value="Mg_chelatse_chII-like_cat_dom"/>
</dbReference>
<dbReference type="RefSeq" id="WP_085881707.1">
    <property type="nucleotide sequence ID" value="NZ_FWFR01000001.1"/>
</dbReference>
<evidence type="ECO:0000313" key="3">
    <source>
        <dbReference type="EMBL" id="SLN17884.1"/>
    </source>
</evidence>
<dbReference type="SUPFAM" id="SSF52540">
    <property type="entry name" value="P-loop containing nucleoside triphosphate hydrolases"/>
    <property type="match status" value="1"/>
</dbReference>
<reference evidence="3 4" key="1">
    <citation type="submission" date="2017-03" db="EMBL/GenBank/DDBJ databases">
        <authorList>
            <person name="Afonso C.L."/>
            <person name="Miller P.J."/>
            <person name="Scott M.A."/>
            <person name="Spackman E."/>
            <person name="Goraichik I."/>
            <person name="Dimitrov K.M."/>
            <person name="Suarez D.L."/>
            <person name="Swayne D.E."/>
        </authorList>
    </citation>
    <scope>NUCLEOTIDE SEQUENCE [LARGE SCALE GENOMIC DNA]</scope>
    <source>
        <strain evidence="3 4">CECT 7691</strain>
    </source>
</reference>
<dbReference type="InterPro" id="IPR045006">
    <property type="entry name" value="CHLI-like"/>
</dbReference>
<dbReference type="Gene3D" id="3.30.230.10">
    <property type="match status" value="1"/>
</dbReference>